<evidence type="ECO:0000313" key="2">
    <source>
        <dbReference type="Proteomes" id="UP000183508"/>
    </source>
</evidence>
<sequence>MILQWRGSDFSPEQQLIGVVFDAGVILRNDVLFLLGWSRAKLEKHVTRVKSGRSDPLIRGVWVRRNTYAYLLTETGVRYAHQMLGIEAKAVTMEAQMNHALGLNAILMRYLHTHGFDGVRWFNTREAADELWFLRKLATGQADTDLRVTAIRPDAILRTPNGFWWVEYDNATENSRQIWRKYQMYVTNLAPLDTSFRQVVWVTKNESRQRVLETIWNRMDNKDVDMRFYVETHEPFLSTDAVG</sequence>
<dbReference type="STRING" id="392015.SAMN05421543_14210"/>
<dbReference type="InterPro" id="IPR025855">
    <property type="entry name" value="Replic_Relax"/>
</dbReference>
<keyword evidence="2" id="KW-1185">Reference proteome</keyword>
<protein>
    <submittedName>
        <fullName evidence="1">Replication-relaxation</fullName>
    </submittedName>
</protein>
<organism evidence="1 2">
    <name type="scientific">Alicyclobacillus macrosporangiidus</name>
    <dbReference type="NCBI Taxonomy" id="392015"/>
    <lineage>
        <taxon>Bacteria</taxon>
        <taxon>Bacillati</taxon>
        <taxon>Bacillota</taxon>
        <taxon>Bacilli</taxon>
        <taxon>Bacillales</taxon>
        <taxon>Alicyclobacillaceae</taxon>
        <taxon>Alicyclobacillus</taxon>
    </lineage>
</organism>
<dbReference type="RefSeq" id="WP_074956651.1">
    <property type="nucleotide sequence ID" value="NZ_FPBV01000042.1"/>
</dbReference>
<dbReference type="EMBL" id="FPBV01000042">
    <property type="protein sequence ID" value="SFV08184.1"/>
    <property type="molecule type" value="Genomic_DNA"/>
</dbReference>
<gene>
    <name evidence="1" type="ORF">SAMN05421543_14210</name>
</gene>
<dbReference type="AlphaFoldDB" id="A0A1I7LEX2"/>
<dbReference type="OrthoDB" id="2373083at2"/>
<accession>A0A1I7LEX2</accession>
<dbReference type="Proteomes" id="UP000183508">
    <property type="component" value="Unassembled WGS sequence"/>
</dbReference>
<reference evidence="2" key="1">
    <citation type="submission" date="2016-10" db="EMBL/GenBank/DDBJ databases">
        <authorList>
            <person name="Varghese N."/>
        </authorList>
    </citation>
    <scope>NUCLEOTIDE SEQUENCE [LARGE SCALE GENOMIC DNA]</scope>
    <source>
        <strain evidence="2">DSM 17980</strain>
    </source>
</reference>
<name>A0A1I7LEX2_9BACL</name>
<dbReference type="Pfam" id="PF13814">
    <property type="entry name" value="Replic_Relax"/>
    <property type="match status" value="1"/>
</dbReference>
<proteinExistence type="predicted"/>
<evidence type="ECO:0000313" key="1">
    <source>
        <dbReference type="EMBL" id="SFV08184.1"/>
    </source>
</evidence>